<dbReference type="GO" id="GO:0048791">
    <property type="term" value="P:calcium ion-regulated exocytosis of neurotransmitter"/>
    <property type="evidence" value="ECO:0007669"/>
    <property type="project" value="TreeGrafter"/>
</dbReference>
<dbReference type="AlphaFoldDB" id="A0A0J9QUI2"/>
<dbReference type="GO" id="GO:0005544">
    <property type="term" value="F:calcium-dependent phospholipid binding"/>
    <property type="evidence" value="ECO:0007669"/>
    <property type="project" value="TreeGrafter"/>
</dbReference>
<dbReference type="PANTHER" id="PTHR10024">
    <property type="entry name" value="SYNAPTOTAGMIN"/>
    <property type="match status" value="1"/>
</dbReference>
<keyword evidence="3" id="KW-1133">Transmembrane helix</keyword>
<dbReference type="PANTHER" id="PTHR10024:SF227">
    <property type="entry name" value="SYNAPTOTAGMIN 1"/>
    <property type="match status" value="1"/>
</dbReference>
<dbReference type="FunFam" id="2.60.40.150:FF:000016">
    <property type="entry name" value="Synaptotagmin 1"/>
    <property type="match status" value="1"/>
</dbReference>
<dbReference type="GO" id="GO:0005509">
    <property type="term" value="F:calcium ion binding"/>
    <property type="evidence" value="ECO:0007669"/>
    <property type="project" value="TreeGrafter"/>
</dbReference>
<dbReference type="Gene3D" id="2.60.40.150">
    <property type="entry name" value="C2 domain"/>
    <property type="match status" value="2"/>
</dbReference>
<protein>
    <submittedName>
        <fullName evidence="5">Uncharacterized protein, isoform C</fullName>
    </submittedName>
    <submittedName>
        <fullName evidence="6">Uncharacterized protein, isoform D</fullName>
    </submittedName>
    <submittedName>
        <fullName evidence="7">Uncharacterized protein, isoform J</fullName>
    </submittedName>
</protein>
<reference evidence="5" key="2">
    <citation type="submission" date="2014-06" db="EMBL/GenBank/DDBJ databases">
        <authorList>
            <person name="Hu T."/>
            <person name="Eisen M.B."/>
            <person name="Thornton K.R."/>
            <person name="Andolfatto P."/>
        </authorList>
    </citation>
    <scope>NUCLEOTIDE SEQUENCE</scope>
    <source>
        <strain evidence="5">W501</strain>
    </source>
</reference>
<dbReference type="Pfam" id="PF00168">
    <property type="entry name" value="C2"/>
    <property type="match status" value="2"/>
</dbReference>
<dbReference type="EMBL" id="CM002910">
    <property type="protein sequence ID" value="KMY87739.1"/>
    <property type="molecule type" value="Genomic_DNA"/>
</dbReference>
<feature type="transmembrane region" description="Helical" evidence="3">
    <location>
        <begin position="113"/>
        <end position="134"/>
    </location>
</feature>
<feature type="domain" description="C2" evidence="4">
    <location>
        <begin position="325"/>
        <end position="447"/>
    </location>
</feature>
<feature type="region of interest" description="Disordered" evidence="2">
    <location>
        <begin position="1"/>
        <end position="48"/>
    </location>
</feature>
<organism evidence="5">
    <name type="scientific">Drosophila simulans</name>
    <name type="common">Fruit fly</name>
    <dbReference type="NCBI Taxonomy" id="7240"/>
    <lineage>
        <taxon>Eukaryota</taxon>
        <taxon>Metazoa</taxon>
        <taxon>Ecdysozoa</taxon>
        <taxon>Arthropoda</taxon>
        <taxon>Hexapoda</taxon>
        <taxon>Insecta</taxon>
        <taxon>Pterygota</taxon>
        <taxon>Neoptera</taxon>
        <taxon>Endopterygota</taxon>
        <taxon>Diptera</taxon>
        <taxon>Brachycera</taxon>
        <taxon>Muscomorpha</taxon>
        <taxon>Ephydroidea</taxon>
        <taxon>Drosophilidae</taxon>
        <taxon>Drosophila</taxon>
        <taxon>Sophophora</taxon>
    </lineage>
</organism>
<feature type="transmembrane region" description="Helical" evidence="3">
    <location>
        <begin position="480"/>
        <end position="499"/>
    </location>
</feature>
<name>A0A0J9QUI2_DROSI</name>
<dbReference type="GO" id="GO:0001786">
    <property type="term" value="F:phosphatidylserine binding"/>
    <property type="evidence" value="ECO:0007669"/>
    <property type="project" value="TreeGrafter"/>
</dbReference>
<dbReference type="InterPro" id="IPR001565">
    <property type="entry name" value="Synaptotagmin"/>
</dbReference>
<dbReference type="GO" id="GO:0030672">
    <property type="term" value="C:synaptic vesicle membrane"/>
    <property type="evidence" value="ECO:0007669"/>
    <property type="project" value="TreeGrafter"/>
</dbReference>
<evidence type="ECO:0000259" key="4">
    <source>
        <dbReference type="PROSITE" id="PS50004"/>
    </source>
</evidence>
<gene>
    <name evidence="5" type="primary">Dsim\GD22802</name>
    <name evidence="5" type="ORF">Dsimw501_GD22802</name>
</gene>
<dbReference type="GO" id="GO:0031045">
    <property type="term" value="C:dense core granule"/>
    <property type="evidence" value="ECO:0007669"/>
    <property type="project" value="TreeGrafter"/>
</dbReference>
<dbReference type="SUPFAM" id="SSF49562">
    <property type="entry name" value="C2 domain (Calcium/lipid-binding domain, CaLB)"/>
    <property type="match status" value="2"/>
</dbReference>
<feature type="domain" description="C2" evidence="4">
    <location>
        <begin position="192"/>
        <end position="312"/>
    </location>
</feature>
<feature type="transmembrane region" description="Helical" evidence="3">
    <location>
        <begin position="440"/>
        <end position="460"/>
    </location>
</feature>
<feature type="region of interest" description="Disordered" evidence="2">
    <location>
        <begin position="170"/>
        <end position="189"/>
    </location>
</feature>
<dbReference type="PRINTS" id="PR00399">
    <property type="entry name" value="SYNAPTOTAGMN"/>
</dbReference>
<dbReference type="GO" id="GO:0048488">
    <property type="term" value="P:synaptic vesicle endocytosis"/>
    <property type="evidence" value="ECO:0007669"/>
    <property type="project" value="TreeGrafter"/>
</dbReference>
<proteinExistence type="predicted"/>
<evidence type="ECO:0000256" key="1">
    <source>
        <dbReference type="ARBA" id="ARBA00022737"/>
    </source>
</evidence>
<feature type="compositionally biased region" description="Low complexity" evidence="2">
    <location>
        <begin position="69"/>
        <end position="85"/>
    </location>
</feature>
<evidence type="ECO:0000256" key="3">
    <source>
        <dbReference type="SAM" id="Phobius"/>
    </source>
</evidence>
<dbReference type="Proteomes" id="UP000035880">
    <property type="component" value="Chromosome 2L"/>
</dbReference>
<reference evidence="5" key="1">
    <citation type="journal article" date="2013" name="Genome Res.">
        <title>A second-generation assembly of the Drosophila simulans genome provides new insights into patterns of lineage-specific divergence.</title>
        <authorList>
            <person name="Hu T.T."/>
            <person name="Eisen M.B."/>
            <person name="Thornton K.R."/>
            <person name="Andolfatto P."/>
        </authorList>
    </citation>
    <scope>NUCLEOTIDE SEQUENCE [LARGE SCALE GENOMIC DNA]</scope>
    <source>
        <strain evidence="5">W501</strain>
    </source>
</reference>
<accession>A0A0J9QUI2</accession>
<evidence type="ECO:0000313" key="7">
    <source>
        <dbReference type="EMBL" id="KMY87745.1"/>
    </source>
</evidence>
<evidence type="ECO:0000313" key="5">
    <source>
        <dbReference type="EMBL" id="KMY87738.1"/>
    </source>
</evidence>
<dbReference type="EMBL" id="CM002910">
    <property type="protein sequence ID" value="KMY87738.1"/>
    <property type="molecule type" value="Genomic_DNA"/>
</dbReference>
<keyword evidence="1" id="KW-0677">Repeat</keyword>
<reference evidence="5" key="3">
    <citation type="submission" date="2015-04" db="EMBL/GenBank/DDBJ databases">
        <authorList>
            <consortium name="FlyBase"/>
        </authorList>
    </citation>
    <scope>NUCLEOTIDE SEQUENCE</scope>
    <source>
        <strain evidence="5">W501</strain>
    </source>
</reference>
<feature type="compositionally biased region" description="Acidic residues" evidence="2">
    <location>
        <begin position="171"/>
        <end position="187"/>
    </location>
</feature>
<feature type="region of interest" description="Disordered" evidence="2">
    <location>
        <begin position="63"/>
        <end position="85"/>
    </location>
</feature>
<dbReference type="PROSITE" id="PS50004">
    <property type="entry name" value="C2"/>
    <property type="match status" value="2"/>
</dbReference>
<sequence>MPPNAKSETDAKPEAEPAPASEPAAELESVDQKLEETHHSKFREVDRQEQEVLAEKAAEAASQRIAQVESTTRSATTEAQESTTTSVPVIKKIEHVGEVVTEVIAERTGLPTWGVVAIIILVFLVVFGIIFFCVRRFLKKRRTKDGKGKKGVDMKSVQLLGSAYKEKVQPDMEELTENAEEGDEEDKQSEQKLGRLNFKLEYDFNSNSLAVTVIQAEELPALDMGGTSDPYVKVYLLPDKKKKFETKVHRKTLSPVFNETFTFKSLPYADAMNKTLVFAIFDFDRFSKHDQIGEVKVPLCTIDLAQTIEEWRDLVSVEGEGGQEKLGDICFSLRYVPTAGKLTVVILEAKNLKKMDVGGLSDPYVKIAIMQNGKRLKKKKTSIKKCTLNPYYNESFSFEVPFEQIQVCENVLYYPINTTTTTTPLLYYYCLLPIQTTYYYYYYLLLLLLLLLLSSSELSTNETKPNRVLSTQPPSKHTLAYLRAIVVVNYTTYIPYIYIHILNTCIPKQATTTPNSEPNNRTLLETNLRITHKDI</sequence>
<dbReference type="GO" id="GO:0005886">
    <property type="term" value="C:plasma membrane"/>
    <property type="evidence" value="ECO:0007669"/>
    <property type="project" value="TreeGrafter"/>
</dbReference>
<dbReference type="GO" id="GO:0030424">
    <property type="term" value="C:axon"/>
    <property type="evidence" value="ECO:0007669"/>
    <property type="project" value="TreeGrafter"/>
</dbReference>
<dbReference type="SMART" id="SM00239">
    <property type="entry name" value="C2"/>
    <property type="match status" value="2"/>
</dbReference>
<dbReference type="InterPro" id="IPR035892">
    <property type="entry name" value="C2_domain_sf"/>
</dbReference>
<dbReference type="PRINTS" id="PR00360">
    <property type="entry name" value="C2DOMAIN"/>
</dbReference>
<dbReference type="Bgee" id="FBgn0194196">
    <property type="expression patterns" value="Expressed in adult organism and 1 other cell type or tissue"/>
</dbReference>
<feature type="compositionally biased region" description="Low complexity" evidence="2">
    <location>
        <begin position="17"/>
        <end position="26"/>
    </location>
</feature>
<evidence type="ECO:0000256" key="2">
    <source>
        <dbReference type="SAM" id="MobiDB-lite"/>
    </source>
</evidence>
<keyword evidence="3" id="KW-0472">Membrane</keyword>
<dbReference type="GO" id="GO:0030276">
    <property type="term" value="F:clathrin binding"/>
    <property type="evidence" value="ECO:0007669"/>
    <property type="project" value="TreeGrafter"/>
</dbReference>
<evidence type="ECO:0000313" key="6">
    <source>
        <dbReference type="EMBL" id="KMY87739.1"/>
    </source>
</evidence>
<dbReference type="OrthoDB" id="67700at2759"/>
<dbReference type="GO" id="GO:0000149">
    <property type="term" value="F:SNARE binding"/>
    <property type="evidence" value="ECO:0007669"/>
    <property type="project" value="TreeGrafter"/>
</dbReference>
<dbReference type="InterPro" id="IPR000008">
    <property type="entry name" value="C2_dom"/>
</dbReference>
<dbReference type="EMBL" id="CM002910">
    <property type="protein sequence ID" value="KMY87745.1"/>
    <property type="molecule type" value="Genomic_DNA"/>
</dbReference>
<dbReference type="CDD" id="cd08385">
    <property type="entry name" value="C2A_Synaptotagmin-1-5-6-9-10"/>
    <property type="match status" value="1"/>
</dbReference>
<feature type="compositionally biased region" description="Basic and acidic residues" evidence="2">
    <location>
        <begin position="30"/>
        <end position="48"/>
    </location>
</feature>
<keyword evidence="3" id="KW-0812">Transmembrane</keyword>